<keyword evidence="2" id="KW-1133">Transmembrane helix</keyword>
<dbReference type="Gene3D" id="2.70.70.10">
    <property type="entry name" value="Glucose Permease (Domain IIA)"/>
    <property type="match status" value="1"/>
</dbReference>
<feature type="domain" description="M23ase beta-sheet core" evidence="4">
    <location>
        <begin position="60"/>
        <end position="161"/>
    </location>
</feature>
<proteinExistence type="predicted"/>
<sequence>MRGALVIAIASVIASSSIARAQSVRYRRPFDGGHRVSAYFDHNGGGGCTDWACGGTCYNGHSGNDYAMPVGTPVLAAAAGRVVATFNGCANYGSFGNTCGGRCGNYVSIAHDDGSRSTYCHMQLGSIRVGVGQHVGCGQVLGGSASSGSSTGPHLHFGHRSPGAGGASDPYAGGCSRANTLWTDQGGYRGLPGTGCQGGGCVPSGEWCNGRDDDCDGRSDEALSRGCGTDVGECVAGWQACEGGGWGACHGSVGPRGEECDGRDQDCDGATDEALVRSCGTDVGECVAGTETCRAASWSACEGAIDPVPERCDTLDNDCDGTNDDERICEREEVAWSGPLHAPTSDSDASGDGRADACARTSSGFACLASGAGQGFTVRLTGTALGDADFWTASAIRMGDLDGDGRADVCAREGDRLVCWRSSGVGFVDRIDGPSVAGATAIELADVDGDALLDACVRDARGLACHRGDGYRFESVVVLPALADAAGFADVIHHGSIRFGDVDGDGRADVCARDAAGVDCWLGEGDRFGERVRGPRWSDEGGWALLSRWSTLRLADVDGDGRDDLCARGPSGFRCALAGTHGFEREVLGPAMDGAAYERADVYATLRLGDVDGDGRADVCVREPEGVRCWLFGGRGFDRAIVGPALSDAAGWTAPERHRSIRLADVDGDGRADLCARHADGLRCSLSNGHGFDHTWIAPDWSDESTPSDVTIRVAGGRRVGVGHDALRGTFGCAASPIGRAPIAALVLLAMIGLLRRRIV</sequence>
<dbReference type="SUPFAM" id="SSF69318">
    <property type="entry name" value="Integrin alpha N-terminal domain"/>
    <property type="match status" value="1"/>
</dbReference>
<evidence type="ECO:0000313" key="5">
    <source>
        <dbReference type="EMBL" id="AKF09951.1"/>
    </source>
</evidence>
<evidence type="ECO:0000256" key="1">
    <source>
        <dbReference type="ARBA" id="ARBA00022729"/>
    </source>
</evidence>
<dbReference type="InterPro" id="IPR021655">
    <property type="entry name" value="Put_metal-bd"/>
</dbReference>
<keyword evidence="2" id="KW-0812">Transmembrane</keyword>
<keyword evidence="2" id="KW-0472">Membrane</keyword>
<name>A0A0F6YLV4_9BACT</name>
<dbReference type="OrthoDB" id="5477513at2"/>
<dbReference type="STRING" id="927083.DB32_007100"/>
<evidence type="ECO:0000259" key="4">
    <source>
        <dbReference type="Pfam" id="PF01551"/>
    </source>
</evidence>
<dbReference type="InterPro" id="IPR028994">
    <property type="entry name" value="Integrin_alpha_N"/>
</dbReference>
<dbReference type="AlphaFoldDB" id="A0A0F6YLV4"/>
<keyword evidence="1 3" id="KW-0732">Signal</keyword>
<dbReference type="InterPro" id="IPR013517">
    <property type="entry name" value="FG-GAP"/>
</dbReference>
<dbReference type="Proteomes" id="UP000034883">
    <property type="component" value="Chromosome"/>
</dbReference>
<keyword evidence="6" id="KW-1185">Reference proteome</keyword>
<evidence type="ECO:0000313" key="6">
    <source>
        <dbReference type="Proteomes" id="UP000034883"/>
    </source>
</evidence>
<evidence type="ECO:0000256" key="2">
    <source>
        <dbReference type="SAM" id="Phobius"/>
    </source>
</evidence>
<evidence type="ECO:0000256" key="3">
    <source>
        <dbReference type="SAM" id="SignalP"/>
    </source>
</evidence>
<dbReference type="InterPro" id="IPR011055">
    <property type="entry name" value="Dup_hybrid_motif"/>
</dbReference>
<dbReference type="Pfam" id="PF11617">
    <property type="entry name" value="Cu-binding_MopE"/>
    <property type="match status" value="3"/>
</dbReference>
<dbReference type="RefSeq" id="WP_053236955.1">
    <property type="nucleotide sequence ID" value="NZ_CP011125.1"/>
</dbReference>
<dbReference type="PANTHER" id="PTHR46580">
    <property type="entry name" value="SENSOR KINASE-RELATED"/>
    <property type="match status" value="1"/>
</dbReference>
<feature type="chain" id="PRO_5002512780" evidence="3">
    <location>
        <begin position="22"/>
        <end position="760"/>
    </location>
</feature>
<gene>
    <name evidence="5" type="ORF">DB32_007100</name>
</gene>
<accession>A0A0F6YLV4</accession>
<dbReference type="KEGG" id="samy:DB32_007100"/>
<feature type="signal peptide" evidence="3">
    <location>
        <begin position="1"/>
        <end position="21"/>
    </location>
</feature>
<reference evidence="5 6" key="1">
    <citation type="submission" date="2015-03" db="EMBL/GenBank/DDBJ databases">
        <title>Genome assembly of Sandaracinus amylolyticus DSM 53668.</title>
        <authorList>
            <person name="Sharma G."/>
            <person name="Subramanian S."/>
        </authorList>
    </citation>
    <scope>NUCLEOTIDE SEQUENCE [LARGE SCALE GENOMIC DNA]</scope>
    <source>
        <strain evidence="5 6">DSM 53668</strain>
    </source>
</reference>
<dbReference type="SUPFAM" id="SSF51261">
    <property type="entry name" value="Duplicated hybrid motif"/>
    <property type="match status" value="1"/>
</dbReference>
<dbReference type="Pfam" id="PF01551">
    <property type="entry name" value="Peptidase_M23"/>
    <property type="match status" value="1"/>
</dbReference>
<dbReference type="InterPro" id="IPR016047">
    <property type="entry name" value="M23ase_b-sheet_dom"/>
</dbReference>
<dbReference type="CDD" id="cd12797">
    <property type="entry name" value="M23_peptidase"/>
    <property type="match status" value="1"/>
</dbReference>
<dbReference type="Pfam" id="PF13517">
    <property type="entry name" value="FG-GAP_3"/>
    <property type="match status" value="3"/>
</dbReference>
<protein>
    <submittedName>
        <fullName evidence="5">Peptidase, M23/M37 family</fullName>
    </submittedName>
</protein>
<feature type="transmembrane region" description="Helical" evidence="2">
    <location>
        <begin position="738"/>
        <end position="755"/>
    </location>
</feature>
<dbReference type="EMBL" id="CP011125">
    <property type="protein sequence ID" value="AKF09951.1"/>
    <property type="molecule type" value="Genomic_DNA"/>
</dbReference>
<organism evidence="5 6">
    <name type="scientific">Sandaracinus amylolyticus</name>
    <dbReference type="NCBI Taxonomy" id="927083"/>
    <lineage>
        <taxon>Bacteria</taxon>
        <taxon>Pseudomonadati</taxon>
        <taxon>Myxococcota</taxon>
        <taxon>Polyangia</taxon>
        <taxon>Polyangiales</taxon>
        <taxon>Sandaracinaceae</taxon>
        <taxon>Sandaracinus</taxon>
    </lineage>
</organism>